<gene>
    <name evidence="1" type="ORF">TSPI_08973</name>
</gene>
<name>A0ABR3KSG3_TRISP</name>
<comment type="caution">
    <text evidence="1">The sequence shown here is derived from an EMBL/GenBank/DDBJ whole genome shotgun (WGS) entry which is preliminary data.</text>
</comment>
<reference evidence="1 2" key="1">
    <citation type="submission" date="2024-07" db="EMBL/GenBank/DDBJ databases">
        <title>Enhanced genomic and transcriptomic resources for Trichinella pseudospiralis and T. spiralis underpin the discovery of pronounced molecular differences between stages and species.</title>
        <authorList>
            <person name="Pasi K.K."/>
            <person name="La Rosa G."/>
            <person name="Gomez-Morales M.A."/>
            <person name="Tosini F."/>
            <person name="Sumanam S."/>
            <person name="Young N.D."/>
            <person name="Chang B.C."/>
            <person name="Robin G.B."/>
        </authorList>
    </citation>
    <scope>NUCLEOTIDE SEQUENCE [LARGE SCALE GENOMIC DNA]</scope>
    <source>
        <strain evidence="1">ISS534</strain>
    </source>
</reference>
<dbReference type="Proteomes" id="UP001558632">
    <property type="component" value="Unassembled WGS sequence"/>
</dbReference>
<keyword evidence="2" id="KW-1185">Reference proteome</keyword>
<sequence>MPKKIGAPLPGRLAPIFLSLAQWRTMVARNALSITSFLEMDNAVPAFLGRPYLEDTASESSQFSTYEIAMRAYVGTSTASVFSVCVRLAFTTASGDRTRLGRAVASLAINHYATPPSNR</sequence>
<evidence type="ECO:0000313" key="2">
    <source>
        <dbReference type="Proteomes" id="UP001558632"/>
    </source>
</evidence>
<accession>A0ABR3KSG3</accession>
<protein>
    <submittedName>
        <fullName evidence="1">Polyamine-transporting ATPase 13A2</fullName>
    </submittedName>
</protein>
<organism evidence="1 2">
    <name type="scientific">Trichinella spiralis</name>
    <name type="common">Trichina worm</name>
    <dbReference type="NCBI Taxonomy" id="6334"/>
    <lineage>
        <taxon>Eukaryota</taxon>
        <taxon>Metazoa</taxon>
        <taxon>Ecdysozoa</taxon>
        <taxon>Nematoda</taxon>
        <taxon>Enoplea</taxon>
        <taxon>Dorylaimia</taxon>
        <taxon>Trichinellida</taxon>
        <taxon>Trichinellidae</taxon>
        <taxon>Trichinella</taxon>
    </lineage>
</organism>
<proteinExistence type="predicted"/>
<evidence type="ECO:0000313" key="1">
    <source>
        <dbReference type="EMBL" id="KAL1242328.1"/>
    </source>
</evidence>
<dbReference type="EMBL" id="JBEUSY010000214">
    <property type="protein sequence ID" value="KAL1242328.1"/>
    <property type="molecule type" value="Genomic_DNA"/>
</dbReference>